<dbReference type="Proteomes" id="UP000198752">
    <property type="component" value="Unassembled WGS sequence"/>
</dbReference>
<name>A0A1I2RQ93_9BACL</name>
<accession>A0A1I2RQ93</accession>
<dbReference type="AlphaFoldDB" id="A0A1I2RQ93"/>
<gene>
    <name evidence="2" type="ORF">SAMN02982927_01669</name>
</gene>
<evidence type="ECO:0000256" key="1">
    <source>
        <dbReference type="SAM" id="Phobius"/>
    </source>
</evidence>
<keyword evidence="1" id="KW-0812">Transmembrane</keyword>
<keyword evidence="3" id="KW-1185">Reference proteome</keyword>
<dbReference type="OrthoDB" id="9943468at2"/>
<reference evidence="3" key="1">
    <citation type="submission" date="2016-10" db="EMBL/GenBank/DDBJ databases">
        <authorList>
            <person name="Varghese N."/>
            <person name="Submissions S."/>
        </authorList>
    </citation>
    <scope>NUCLEOTIDE SEQUENCE [LARGE SCALE GENOMIC DNA]</scope>
    <source>
        <strain evidence="3">ATCC 700379</strain>
    </source>
</reference>
<dbReference type="STRING" id="269670.SAMN02982927_01669"/>
<evidence type="ECO:0000313" key="2">
    <source>
        <dbReference type="EMBL" id="SFG42692.1"/>
    </source>
</evidence>
<feature type="transmembrane region" description="Helical" evidence="1">
    <location>
        <begin position="12"/>
        <end position="34"/>
    </location>
</feature>
<organism evidence="2 3">
    <name type="scientific">Sporolactobacillus nakayamae</name>
    <dbReference type="NCBI Taxonomy" id="269670"/>
    <lineage>
        <taxon>Bacteria</taxon>
        <taxon>Bacillati</taxon>
        <taxon>Bacillota</taxon>
        <taxon>Bacilli</taxon>
        <taxon>Bacillales</taxon>
        <taxon>Sporolactobacillaceae</taxon>
        <taxon>Sporolactobacillus</taxon>
    </lineage>
</organism>
<protein>
    <submittedName>
        <fullName evidence="2">YtxH-like protein</fullName>
    </submittedName>
</protein>
<dbReference type="EMBL" id="FOOY01000010">
    <property type="protein sequence ID" value="SFG42692.1"/>
    <property type="molecule type" value="Genomic_DNA"/>
</dbReference>
<proteinExistence type="predicted"/>
<keyword evidence="1" id="KW-0472">Membrane</keyword>
<keyword evidence="1" id="KW-1133">Transmembrane helix</keyword>
<sequence length="95" mass="10230">MGQSEKSNVGKGAAFFSGFVVGGALGAVVLYLTAAPSGKEVIHRLQQESVLLKGKSVEIIETAKQRSIDLTHKISTAKKDSIEEKEQMIPIPKDY</sequence>
<dbReference type="RefSeq" id="WP_093671910.1">
    <property type="nucleotide sequence ID" value="NZ_FOOY01000010.1"/>
</dbReference>
<evidence type="ECO:0000313" key="3">
    <source>
        <dbReference type="Proteomes" id="UP000198752"/>
    </source>
</evidence>